<organism evidence="2 3">
    <name type="scientific">Babesia divergens</name>
    <dbReference type="NCBI Taxonomy" id="32595"/>
    <lineage>
        <taxon>Eukaryota</taxon>
        <taxon>Sar</taxon>
        <taxon>Alveolata</taxon>
        <taxon>Apicomplexa</taxon>
        <taxon>Aconoidasida</taxon>
        <taxon>Piroplasmida</taxon>
        <taxon>Babesiidae</taxon>
        <taxon>Babesia</taxon>
    </lineage>
</organism>
<gene>
    <name evidence="2" type="ORF">X943_000973</name>
</gene>
<reference evidence="2" key="2">
    <citation type="submission" date="2021-05" db="EMBL/GenBank/DDBJ databases">
        <authorList>
            <person name="Pain A."/>
        </authorList>
    </citation>
    <scope>NUCLEOTIDE SEQUENCE</scope>
    <source>
        <strain evidence="2">1802A</strain>
    </source>
</reference>
<evidence type="ECO:0000313" key="2">
    <source>
        <dbReference type="EMBL" id="KAK1938405.1"/>
    </source>
</evidence>
<name>A0AAD9LJ59_BABDI</name>
<reference evidence="2" key="1">
    <citation type="journal article" date="2014" name="Nucleic Acids Res.">
        <title>The evolutionary dynamics of variant antigen genes in Babesia reveal a history of genomic innovation underlying host-parasite interaction.</title>
        <authorList>
            <person name="Jackson A.P."/>
            <person name="Otto T.D."/>
            <person name="Darby A."/>
            <person name="Ramaprasad A."/>
            <person name="Xia D."/>
            <person name="Echaide I.E."/>
            <person name="Farber M."/>
            <person name="Gahlot S."/>
            <person name="Gamble J."/>
            <person name="Gupta D."/>
            <person name="Gupta Y."/>
            <person name="Jackson L."/>
            <person name="Malandrin L."/>
            <person name="Malas T.B."/>
            <person name="Moussa E."/>
            <person name="Nair M."/>
            <person name="Reid A.J."/>
            <person name="Sanders M."/>
            <person name="Sharma J."/>
            <person name="Tracey A."/>
            <person name="Quail M.A."/>
            <person name="Weir W."/>
            <person name="Wastling J.M."/>
            <person name="Hall N."/>
            <person name="Willadsen P."/>
            <person name="Lingelbach K."/>
            <person name="Shiels B."/>
            <person name="Tait A."/>
            <person name="Berriman M."/>
            <person name="Allred D.R."/>
            <person name="Pain A."/>
        </authorList>
    </citation>
    <scope>NUCLEOTIDE SEQUENCE</scope>
    <source>
        <strain evidence="2">1802A</strain>
    </source>
</reference>
<proteinExistence type="predicted"/>
<keyword evidence="3" id="KW-1185">Reference proteome</keyword>
<accession>A0AAD9LJ59</accession>
<dbReference type="Proteomes" id="UP001195914">
    <property type="component" value="Unassembled WGS sequence"/>
</dbReference>
<dbReference type="AlphaFoldDB" id="A0AAD9LJ59"/>
<evidence type="ECO:0000313" key="3">
    <source>
        <dbReference type="Proteomes" id="UP001195914"/>
    </source>
</evidence>
<evidence type="ECO:0000256" key="1">
    <source>
        <dbReference type="SAM" id="MobiDB-lite"/>
    </source>
</evidence>
<comment type="caution">
    <text evidence="2">The sequence shown here is derived from an EMBL/GenBank/DDBJ whole genome shotgun (WGS) entry which is preliminary data.</text>
</comment>
<dbReference type="EMBL" id="JAHBMH010000024">
    <property type="protein sequence ID" value="KAK1938405.1"/>
    <property type="molecule type" value="Genomic_DNA"/>
</dbReference>
<feature type="compositionally biased region" description="Basic residues" evidence="1">
    <location>
        <begin position="141"/>
        <end position="161"/>
    </location>
</feature>
<feature type="region of interest" description="Disordered" evidence="1">
    <location>
        <begin position="133"/>
        <end position="161"/>
    </location>
</feature>
<protein>
    <submittedName>
        <fullName evidence="2">Uncharacterized protein</fullName>
    </submittedName>
</protein>
<sequence>MAKGLRAKTLRRYRTAKREIVKDNIELPRLKEANRKVRLLQRGIDITPKIKPNKFLEPDNPEAVIPQRIVKPAIDLRSEAVPLSGLAGAYNRRKFDQEEVKSSRFLSELQKNIISNDDEIPMDTDQLHSTVMSTGREGGYKRGKAHAQAHKKLNSLKKHKK</sequence>